<name>A0A143PHF1_LUTPR</name>
<evidence type="ECO:0000313" key="3">
    <source>
        <dbReference type="Proteomes" id="UP000076079"/>
    </source>
</evidence>
<gene>
    <name evidence="2" type="ORF">LuPra_01152</name>
</gene>
<evidence type="ECO:0000256" key="1">
    <source>
        <dbReference type="SAM" id="SignalP"/>
    </source>
</evidence>
<accession>A0A143PHF1</accession>
<organism evidence="2 3">
    <name type="scientific">Luteitalea pratensis</name>
    <dbReference type="NCBI Taxonomy" id="1855912"/>
    <lineage>
        <taxon>Bacteria</taxon>
        <taxon>Pseudomonadati</taxon>
        <taxon>Acidobacteriota</taxon>
        <taxon>Vicinamibacteria</taxon>
        <taxon>Vicinamibacterales</taxon>
        <taxon>Vicinamibacteraceae</taxon>
        <taxon>Luteitalea</taxon>
    </lineage>
</organism>
<evidence type="ECO:0000313" key="2">
    <source>
        <dbReference type="EMBL" id="AMY07965.1"/>
    </source>
</evidence>
<dbReference type="Proteomes" id="UP000076079">
    <property type="component" value="Chromosome"/>
</dbReference>
<reference evidence="3" key="2">
    <citation type="submission" date="2016-04" db="EMBL/GenBank/DDBJ databases">
        <title>First Complete Genome Sequence of a Subdivision 6 Acidobacterium.</title>
        <authorList>
            <person name="Huang S."/>
            <person name="Vieira S."/>
            <person name="Bunk B."/>
            <person name="Riedel T."/>
            <person name="Sproeer C."/>
            <person name="Overmann J."/>
        </authorList>
    </citation>
    <scope>NUCLEOTIDE SEQUENCE [LARGE SCALE GENOMIC DNA]</scope>
    <source>
        <strain evidence="3">DSM 100886 HEG_-6_39</strain>
    </source>
</reference>
<keyword evidence="3" id="KW-1185">Reference proteome</keyword>
<reference evidence="2 3" key="1">
    <citation type="journal article" date="2016" name="Genome Announc.">
        <title>First Complete Genome Sequence of a Subdivision 6 Acidobacterium Strain.</title>
        <authorList>
            <person name="Huang S."/>
            <person name="Vieira S."/>
            <person name="Bunk B."/>
            <person name="Riedel T."/>
            <person name="Sproer C."/>
            <person name="Overmann J."/>
        </authorList>
    </citation>
    <scope>NUCLEOTIDE SEQUENCE [LARGE SCALE GENOMIC DNA]</scope>
    <source>
        <strain evidence="3">DSM 100886 HEG_-6_39</strain>
    </source>
</reference>
<evidence type="ECO:0008006" key="4">
    <source>
        <dbReference type="Google" id="ProtNLM"/>
    </source>
</evidence>
<dbReference type="PATRIC" id="fig|1813736.3.peg.1194"/>
<dbReference type="Pfam" id="PF13557">
    <property type="entry name" value="Phenol_MetA_deg"/>
    <property type="match status" value="1"/>
</dbReference>
<sequence length="262" mass="27622" precursor="true">MKASLTFVSAFLVLAAAGAARAQAPTSPDDGIEMPADRPGFNAPASVVGAGVVQLELGWSTSRSRDRTYASAGPQPLFRVGVATHVELQLASVGLAAACVLDCDWHGADVSASVRVVLPVEPLGFTLAATPGVSLPTGAFEVSSEHVDPLVIIQADHGLGAYLELSYNYLVTRIRDDDPDRAVVRQGHGFSLGATLGRWSPFVGLAWRPERVDGRAPCLAQVGTGVRVARDVQLDVSLDRGLNRVEESWGISAGVALRHRPR</sequence>
<dbReference type="AlphaFoldDB" id="A0A143PHF1"/>
<feature type="chain" id="PRO_5007511328" description="Transporter" evidence="1">
    <location>
        <begin position="23"/>
        <end position="262"/>
    </location>
</feature>
<feature type="signal peptide" evidence="1">
    <location>
        <begin position="1"/>
        <end position="22"/>
    </location>
</feature>
<dbReference type="KEGG" id="abac:LuPra_01152"/>
<proteinExistence type="predicted"/>
<dbReference type="InterPro" id="IPR025737">
    <property type="entry name" value="FApF"/>
</dbReference>
<keyword evidence="1" id="KW-0732">Signal</keyword>
<protein>
    <recommendedName>
        <fullName evidence="4">Transporter</fullName>
    </recommendedName>
</protein>
<dbReference type="EMBL" id="CP015136">
    <property type="protein sequence ID" value="AMY07965.1"/>
    <property type="molecule type" value="Genomic_DNA"/>
</dbReference>